<proteinExistence type="predicted"/>
<dbReference type="PANTHER" id="PTHR39324">
    <property type="entry name" value="CALCIUM DODECIN"/>
    <property type="match status" value="1"/>
</dbReference>
<dbReference type="EMBL" id="OJIN01000231">
    <property type="protein sequence ID" value="SPD76227.1"/>
    <property type="molecule type" value="Genomic_DNA"/>
</dbReference>
<evidence type="ECO:0008006" key="2">
    <source>
        <dbReference type="Google" id="ProtNLM"/>
    </source>
</evidence>
<accession>A0A445N3D6</accession>
<dbReference type="Gene3D" id="3.30.1660.10">
    <property type="entry name" value="Flavin-binding protein dodecin"/>
    <property type="match status" value="1"/>
</dbReference>
<name>A0A445N3D6_9BACT</name>
<dbReference type="InterPro" id="IPR025543">
    <property type="entry name" value="Dodecin-like"/>
</dbReference>
<dbReference type="PANTHER" id="PTHR39324:SF1">
    <property type="entry name" value="CALCIUM DODECIN"/>
    <property type="match status" value="1"/>
</dbReference>
<evidence type="ECO:0000313" key="1">
    <source>
        <dbReference type="EMBL" id="SPD76227.1"/>
    </source>
</evidence>
<dbReference type="Pfam" id="PF07311">
    <property type="entry name" value="Dodecin"/>
    <property type="match status" value="1"/>
</dbReference>
<dbReference type="SUPFAM" id="SSF89807">
    <property type="entry name" value="Dodecin-like"/>
    <property type="match status" value="1"/>
</dbReference>
<protein>
    <recommendedName>
        <fullName evidence="2">Transporter</fullName>
    </recommendedName>
</protein>
<dbReference type="AlphaFoldDB" id="A0A445N3D6"/>
<sequence>MAGSTYKIIELVGTSDKSWEDAAKLAVETAGESLKDLRVAEITKLDMTIEDGKVTSYRARVNVSFKYIKS</sequence>
<dbReference type="InterPro" id="IPR036694">
    <property type="entry name" value="Dodecin-like_sf"/>
</dbReference>
<dbReference type="InterPro" id="IPR009923">
    <property type="entry name" value="Dodecin"/>
</dbReference>
<gene>
    <name evidence="1" type="ORF">PITCH_A850030</name>
</gene>
<organism evidence="1">
    <name type="scientific">uncultured Desulfobacterium sp</name>
    <dbReference type="NCBI Taxonomy" id="201089"/>
    <lineage>
        <taxon>Bacteria</taxon>
        <taxon>Pseudomonadati</taxon>
        <taxon>Thermodesulfobacteriota</taxon>
        <taxon>Desulfobacteria</taxon>
        <taxon>Desulfobacterales</taxon>
        <taxon>Desulfobacteriaceae</taxon>
        <taxon>Desulfobacterium</taxon>
        <taxon>environmental samples</taxon>
    </lineage>
</organism>
<reference evidence="1" key="1">
    <citation type="submission" date="2018-01" db="EMBL/GenBank/DDBJ databases">
        <authorList>
            <person name="Regsiter A."/>
            <person name="William W."/>
        </authorList>
    </citation>
    <scope>NUCLEOTIDE SEQUENCE</scope>
    <source>
        <strain evidence="1">TRIP AH-1</strain>
    </source>
</reference>